<evidence type="ECO:0000313" key="3">
    <source>
        <dbReference type="Proteomes" id="UP000008556"/>
    </source>
</evidence>
<keyword evidence="1" id="KW-0812">Transmembrane</keyword>
<keyword evidence="1" id="KW-0472">Membrane</keyword>
<evidence type="ECO:0000256" key="1">
    <source>
        <dbReference type="SAM" id="Phobius"/>
    </source>
</evidence>
<gene>
    <name evidence="2" type="ordered locus">SPAB_03669</name>
</gene>
<dbReference type="EMBL" id="CP000886">
    <property type="protein sequence ID" value="ABX69009.1"/>
    <property type="molecule type" value="Genomic_DNA"/>
</dbReference>
<dbReference type="AlphaFoldDB" id="A0A6C6Z6G3"/>
<proteinExistence type="predicted"/>
<organism evidence="2 3">
    <name type="scientific">Salmonella paratyphi B (strain ATCC BAA-1250 / SPB7)</name>
    <dbReference type="NCBI Taxonomy" id="1016998"/>
    <lineage>
        <taxon>Bacteria</taxon>
        <taxon>Pseudomonadati</taxon>
        <taxon>Pseudomonadota</taxon>
        <taxon>Gammaproteobacteria</taxon>
        <taxon>Enterobacterales</taxon>
        <taxon>Enterobacteriaceae</taxon>
        <taxon>Salmonella</taxon>
    </lineage>
</organism>
<evidence type="ECO:0000313" key="2">
    <source>
        <dbReference type="EMBL" id="ABX69009.1"/>
    </source>
</evidence>
<dbReference type="KEGG" id="spq:SPAB_03669"/>
<reference evidence="2 3" key="1">
    <citation type="submission" date="2007-11" db="EMBL/GenBank/DDBJ databases">
        <authorList>
            <consortium name="The Salmonella enterica serovar Paratyphi B Genome Sequencing Project"/>
            <person name="McClelland M."/>
            <person name="Sanderson E.K."/>
            <person name="Porwollik S."/>
            <person name="Spieth J."/>
            <person name="Clifton W.S."/>
            <person name="Fulton R."/>
            <person name="Cordes M."/>
            <person name="Wollam A."/>
            <person name="Shah N."/>
            <person name="Pepin K."/>
            <person name="Bhonagiri V."/>
            <person name="Nash W."/>
            <person name="Johnson M."/>
            <person name="Thiruvilangam P."/>
            <person name="Wilson R."/>
        </authorList>
    </citation>
    <scope>NUCLEOTIDE SEQUENCE [LARGE SCALE GENOMIC DNA]</scope>
    <source>
        <strain evidence="3">ATCC BAA-1250 / SPB7</strain>
    </source>
</reference>
<accession>A0A6C6Z6G3</accession>
<dbReference type="Proteomes" id="UP000008556">
    <property type="component" value="Chromosome"/>
</dbReference>
<keyword evidence="1" id="KW-1133">Transmembrane helix</keyword>
<feature type="transmembrane region" description="Helical" evidence="1">
    <location>
        <begin position="6"/>
        <end position="22"/>
    </location>
</feature>
<name>A0A6C6Z6G3_SALPB</name>
<sequence>MIVPAHRILYVILSIYLFHVCSRKKQKKRSFLNIKLACMLLVFA</sequence>
<protein>
    <submittedName>
        <fullName evidence="2">Uncharacterized protein</fullName>
    </submittedName>
</protein>